<evidence type="ECO:0000313" key="2">
    <source>
        <dbReference type="EMBL" id="CAI9932668.1"/>
    </source>
</evidence>
<dbReference type="EMBL" id="CATOUU010000521">
    <property type="protein sequence ID" value="CAI9932668.1"/>
    <property type="molecule type" value="Genomic_DNA"/>
</dbReference>
<proteinExistence type="predicted"/>
<keyword evidence="1" id="KW-0812">Transmembrane</keyword>
<dbReference type="Proteomes" id="UP001642409">
    <property type="component" value="Unassembled WGS sequence"/>
</dbReference>
<dbReference type="AlphaFoldDB" id="A0AA86U7D6"/>
<evidence type="ECO:0000313" key="3">
    <source>
        <dbReference type="EMBL" id="CAL6116705.1"/>
    </source>
</evidence>
<protein>
    <submittedName>
        <fullName evidence="3">Hypothetical_protein</fullName>
    </submittedName>
</protein>
<keyword evidence="4" id="KW-1185">Reference proteome</keyword>
<accession>A0AA86U7D6</accession>
<sequence>MSVLMRRENTLVIEPGSDISKIQIINFILLPNSKKHFEGPPLQLEELVKQQVETDIIFQLRSVPNQDNLRLHHCSSLGLKSTVKIAVHFSIVKIIVYIQLYLIYLLNMRITGYRPVP</sequence>
<evidence type="ECO:0000313" key="4">
    <source>
        <dbReference type="Proteomes" id="UP001642409"/>
    </source>
</evidence>
<comment type="caution">
    <text evidence="2">The sequence shown here is derived from an EMBL/GenBank/DDBJ whole genome shotgun (WGS) entry which is preliminary data.</text>
</comment>
<organism evidence="2">
    <name type="scientific">Hexamita inflata</name>
    <dbReference type="NCBI Taxonomy" id="28002"/>
    <lineage>
        <taxon>Eukaryota</taxon>
        <taxon>Metamonada</taxon>
        <taxon>Diplomonadida</taxon>
        <taxon>Hexamitidae</taxon>
        <taxon>Hexamitinae</taxon>
        <taxon>Hexamita</taxon>
    </lineage>
</organism>
<keyword evidence="1" id="KW-0472">Membrane</keyword>
<reference evidence="2" key="1">
    <citation type="submission" date="2023-06" db="EMBL/GenBank/DDBJ databases">
        <authorList>
            <person name="Kurt Z."/>
        </authorList>
    </citation>
    <scope>NUCLEOTIDE SEQUENCE</scope>
</reference>
<keyword evidence="1" id="KW-1133">Transmembrane helix</keyword>
<reference evidence="3 4" key="2">
    <citation type="submission" date="2024-07" db="EMBL/GenBank/DDBJ databases">
        <authorList>
            <person name="Akdeniz Z."/>
        </authorList>
    </citation>
    <scope>NUCLEOTIDE SEQUENCE [LARGE SCALE GENOMIC DNA]</scope>
</reference>
<dbReference type="EMBL" id="CAXDID020001066">
    <property type="protein sequence ID" value="CAL6116705.1"/>
    <property type="molecule type" value="Genomic_DNA"/>
</dbReference>
<gene>
    <name evidence="2" type="ORF">HINF_LOCUS20313</name>
    <name evidence="3" type="ORF">HINF_LOCUS79162</name>
</gene>
<feature type="transmembrane region" description="Helical" evidence="1">
    <location>
        <begin position="85"/>
        <end position="106"/>
    </location>
</feature>
<evidence type="ECO:0000256" key="1">
    <source>
        <dbReference type="SAM" id="Phobius"/>
    </source>
</evidence>
<name>A0AA86U7D6_9EUKA</name>